<keyword evidence="1" id="KW-1185">Reference proteome</keyword>
<proteinExistence type="predicted"/>
<dbReference type="AlphaFoldDB" id="A0A7I4YRG7"/>
<protein>
    <submittedName>
        <fullName evidence="2">Ovule protein</fullName>
    </submittedName>
</protein>
<name>A0A7I4YRG7_HAECO</name>
<evidence type="ECO:0000313" key="2">
    <source>
        <dbReference type="WBParaSite" id="HCON_00124820-00001"/>
    </source>
</evidence>
<evidence type="ECO:0000313" key="1">
    <source>
        <dbReference type="Proteomes" id="UP000025227"/>
    </source>
</evidence>
<accession>A0A7I4YRG7</accession>
<organism evidence="1 2">
    <name type="scientific">Haemonchus contortus</name>
    <name type="common">Barber pole worm</name>
    <dbReference type="NCBI Taxonomy" id="6289"/>
    <lineage>
        <taxon>Eukaryota</taxon>
        <taxon>Metazoa</taxon>
        <taxon>Ecdysozoa</taxon>
        <taxon>Nematoda</taxon>
        <taxon>Chromadorea</taxon>
        <taxon>Rhabditida</taxon>
        <taxon>Rhabditina</taxon>
        <taxon>Rhabditomorpha</taxon>
        <taxon>Strongyloidea</taxon>
        <taxon>Trichostrongylidae</taxon>
        <taxon>Haemonchus</taxon>
    </lineage>
</organism>
<dbReference type="Proteomes" id="UP000025227">
    <property type="component" value="Unplaced"/>
</dbReference>
<sequence>KWSNSEDSTLDLRRQEQLPMAVQNLGHHFFPNPFNSDLTTLSQTVGRGKRKGWRLSI</sequence>
<reference evidence="2" key="1">
    <citation type="submission" date="2020-12" db="UniProtKB">
        <authorList>
            <consortium name="WormBaseParasite"/>
        </authorList>
    </citation>
    <scope>IDENTIFICATION</scope>
    <source>
        <strain evidence="2">MHco3</strain>
    </source>
</reference>
<dbReference type="WBParaSite" id="HCON_00124820-00001">
    <property type="protein sequence ID" value="HCON_00124820-00001"/>
    <property type="gene ID" value="HCON_00124820"/>
</dbReference>